<evidence type="ECO:0000313" key="1">
    <source>
        <dbReference type="EMBL" id="BBM83248.1"/>
    </source>
</evidence>
<name>A0A5S9IJZ2_UABAM</name>
<keyword evidence="2" id="KW-1185">Reference proteome</keyword>
<dbReference type="PROSITE" id="PS51257">
    <property type="entry name" value="PROKAR_LIPOPROTEIN"/>
    <property type="match status" value="1"/>
</dbReference>
<gene>
    <name evidence="1" type="ORF">UABAM_01599</name>
</gene>
<dbReference type="Proteomes" id="UP000326354">
    <property type="component" value="Chromosome"/>
</dbReference>
<proteinExistence type="predicted"/>
<protein>
    <recommendedName>
        <fullName evidence="3">PEGA domain-containing protein</fullName>
    </recommendedName>
</protein>
<dbReference type="OrthoDB" id="36480at2"/>
<accession>A0A5S9IJZ2</accession>
<sequence length="585" mass="64847">MNKKLSWLCIGALVFALIGCDCVRIKRLAGEQHIYENQNNLTVKNQDENPLVIPESQTVVVNNSGDGDKETNVTNNLGDGNGDGGLDSNWQDSEIGGTAYHDDTGMRGNTQLDNTTTDSMNAKNINLIVNVMADYPRGPLESNTIMLDGAQIYSPHKVGPGQKTLEVSANGYQSASKVINVPKGSTEHIVDVELLAKPRPVKFQFKDSKTGKNIRADQVIIGASTVRDGGKVKPGKHTLEISKKGYQTYIGSITIDPGTSPYVIRRKLDPENRTVTRIKWIIYTEYPAQEEIPVPETVLLDGAEIEQGNKISSGSHQIIVKHPGHETLRKNISVPAGMKVYTFKGTMATLPRRVESNVTYDVPPPSSLGDTSITLVSQRSGRTINVTDNTSVKPGEYKLKISKRGYLPVDKTIRIYPLLSAYNIEEMLEAKPVKIRTIINYDINPPANLPRPSAVFVGRSVQFKIFDGGSIKPGRYSYKITQPGYLMQGGQKQINILPSEDVYEIRESMNVQPRQISFDINQNGILVNIQEIFIDGEKVTFDKTFTPGKQYRLVAKFREYQTVQRTITITPGEGPFRLNVPLVRK</sequence>
<dbReference type="AlphaFoldDB" id="A0A5S9IJZ2"/>
<evidence type="ECO:0000313" key="2">
    <source>
        <dbReference type="Proteomes" id="UP000326354"/>
    </source>
</evidence>
<dbReference type="PANTHER" id="PTHR36194:SF1">
    <property type="entry name" value="S-LAYER-LIKE PROTEIN"/>
    <property type="match status" value="1"/>
</dbReference>
<organism evidence="1 2">
    <name type="scientific">Uabimicrobium amorphum</name>
    <dbReference type="NCBI Taxonomy" id="2596890"/>
    <lineage>
        <taxon>Bacteria</taxon>
        <taxon>Pseudomonadati</taxon>
        <taxon>Planctomycetota</taxon>
        <taxon>Candidatus Uabimicrobiia</taxon>
        <taxon>Candidatus Uabimicrobiales</taxon>
        <taxon>Candidatus Uabimicrobiaceae</taxon>
        <taxon>Candidatus Uabimicrobium</taxon>
    </lineage>
</organism>
<dbReference type="RefSeq" id="WP_151967457.1">
    <property type="nucleotide sequence ID" value="NZ_AP019860.1"/>
</dbReference>
<dbReference type="PANTHER" id="PTHR36194">
    <property type="entry name" value="S-LAYER-LIKE PROTEIN"/>
    <property type="match status" value="1"/>
</dbReference>
<dbReference type="EMBL" id="AP019860">
    <property type="protein sequence ID" value="BBM83248.1"/>
    <property type="molecule type" value="Genomic_DNA"/>
</dbReference>
<dbReference type="KEGG" id="uam:UABAM_01599"/>
<reference evidence="1 2" key="1">
    <citation type="submission" date="2019-08" db="EMBL/GenBank/DDBJ databases">
        <title>Complete genome sequence of Candidatus Uab amorphum.</title>
        <authorList>
            <person name="Shiratori T."/>
            <person name="Suzuki S."/>
            <person name="Kakizawa Y."/>
            <person name="Ishida K."/>
        </authorList>
    </citation>
    <scope>NUCLEOTIDE SEQUENCE [LARGE SCALE GENOMIC DNA]</scope>
    <source>
        <strain evidence="1 2">SRT547</strain>
    </source>
</reference>
<evidence type="ECO:0008006" key="3">
    <source>
        <dbReference type="Google" id="ProtNLM"/>
    </source>
</evidence>